<evidence type="ECO:0000256" key="1">
    <source>
        <dbReference type="ARBA" id="ARBA00022603"/>
    </source>
</evidence>
<feature type="domain" description="O-methyltransferase C-terminal" evidence="4">
    <location>
        <begin position="1"/>
        <end position="106"/>
    </location>
</feature>
<dbReference type="PROSITE" id="PS51683">
    <property type="entry name" value="SAM_OMT_II"/>
    <property type="match status" value="1"/>
</dbReference>
<reference evidence="5 6" key="1">
    <citation type="journal article" date="2014" name="Nat. Genet.">
        <title>Genome sequence of the hot pepper provides insights into the evolution of pungency in Capsicum species.</title>
        <authorList>
            <person name="Kim S."/>
            <person name="Park M."/>
            <person name="Yeom S.I."/>
            <person name="Kim Y.M."/>
            <person name="Lee J.M."/>
            <person name="Lee H.A."/>
            <person name="Seo E."/>
            <person name="Choi J."/>
            <person name="Cheong K."/>
            <person name="Kim K.T."/>
            <person name="Jung K."/>
            <person name="Lee G.W."/>
            <person name="Oh S.K."/>
            <person name="Bae C."/>
            <person name="Kim S.B."/>
            <person name="Lee H.Y."/>
            <person name="Kim S.Y."/>
            <person name="Kim M.S."/>
            <person name="Kang B.C."/>
            <person name="Jo Y.D."/>
            <person name="Yang H.B."/>
            <person name="Jeong H.J."/>
            <person name="Kang W.H."/>
            <person name="Kwon J.K."/>
            <person name="Shin C."/>
            <person name="Lim J.Y."/>
            <person name="Park J.H."/>
            <person name="Huh J.H."/>
            <person name="Kim J.S."/>
            <person name="Kim B.D."/>
            <person name="Cohen O."/>
            <person name="Paran I."/>
            <person name="Suh M.C."/>
            <person name="Lee S.B."/>
            <person name="Kim Y.K."/>
            <person name="Shin Y."/>
            <person name="Noh S.J."/>
            <person name="Park J."/>
            <person name="Seo Y.S."/>
            <person name="Kwon S.Y."/>
            <person name="Kim H.A."/>
            <person name="Park J.M."/>
            <person name="Kim H.J."/>
            <person name="Choi S.B."/>
            <person name="Bosland P.W."/>
            <person name="Reeves G."/>
            <person name="Jo S.H."/>
            <person name="Lee B.W."/>
            <person name="Cho H.T."/>
            <person name="Choi H.S."/>
            <person name="Lee M.S."/>
            <person name="Yu Y."/>
            <person name="Do Choi Y."/>
            <person name="Park B.S."/>
            <person name="van Deynze A."/>
            <person name="Ashrafi H."/>
            <person name="Hill T."/>
            <person name="Kim W.T."/>
            <person name="Pai H.S."/>
            <person name="Ahn H.K."/>
            <person name="Yeam I."/>
            <person name="Giovannoni J.J."/>
            <person name="Rose J.K."/>
            <person name="Sorensen I."/>
            <person name="Lee S.J."/>
            <person name="Kim R.W."/>
            <person name="Choi I.Y."/>
            <person name="Choi B.S."/>
            <person name="Lim J.S."/>
            <person name="Lee Y.H."/>
            <person name="Choi D."/>
        </authorList>
    </citation>
    <scope>NUCLEOTIDE SEQUENCE [LARGE SCALE GENOMIC DNA]</scope>
    <source>
        <strain evidence="6">cv. CM334</strain>
    </source>
</reference>
<dbReference type="InterPro" id="IPR001077">
    <property type="entry name" value="COMT_C"/>
</dbReference>
<dbReference type="STRING" id="4072.A0A2G2XY46"/>
<sequence length="113" mass="13028">MKCTILDLSHVVANKAQIENLSFVGEDMLQYIPHADAILLKLVKHNWSDEDYVKILERYREASTYSDERRKEKVLIIDMVLNRDEDEANMTEVKLLFDVLMMVILARGGGAET</sequence>
<keyword evidence="3" id="KW-0949">S-adenosyl-L-methionine</keyword>
<dbReference type="GO" id="GO:0032259">
    <property type="term" value="P:methylation"/>
    <property type="evidence" value="ECO:0007669"/>
    <property type="project" value="UniProtKB-KW"/>
</dbReference>
<evidence type="ECO:0000256" key="2">
    <source>
        <dbReference type="ARBA" id="ARBA00022679"/>
    </source>
</evidence>
<reference evidence="5 6" key="2">
    <citation type="journal article" date="2017" name="Genome Biol.">
        <title>New reference genome sequences of hot pepper reveal the massive evolution of plant disease-resistance genes by retroduplication.</title>
        <authorList>
            <person name="Kim S."/>
            <person name="Park J."/>
            <person name="Yeom S.I."/>
            <person name="Kim Y.M."/>
            <person name="Seo E."/>
            <person name="Kim K.T."/>
            <person name="Kim M.S."/>
            <person name="Lee J.M."/>
            <person name="Cheong K."/>
            <person name="Shin H.S."/>
            <person name="Kim S.B."/>
            <person name="Han K."/>
            <person name="Lee J."/>
            <person name="Park M."/>
            <person name="Lee H.A."/>
            <person name="Lee H.Y."/>
            <person name="Lee Y."/>
            <person name="Oh S."/>
            <person name="Lee J.H."/>
            <person name="Choi E."/>
            <person name="Choi E."/>
            <person name="Lee S.E."/>
            <person name="Jeon J."/>
            <person name="Kim H."/>
            <person name="Choi G."/>
            <person name="Song H."/>
            <person name="Lee J."/>
            <person name="Lee S.C."/>
            <person name="Kwon J.K."/>
            <person name="Lee H.Y."/>
            <person name="Koo N."/>
            <person name="Hong Y."/>
            <person name="Kim R.W."/>
            <person name="Kang W.H."/>
            <person name="Huh J.H."/>
            <person name="Kang B.C."/>
            <person name="Yang T.J."/>
            <person name="Lee Y.H."/>
            <person name="Bennetzen J.L."/>
            <person name="Choi D."/>
        </authorList>
    </citation>
    <scope>NUCLEOTIDE SEQUENCE [LARGE SCALE GENOMIC DNA]</scope>
    <source>
        <strain evidence="6">cv. CM334</strain>
    </source>
</reference>
<dbReference type="Proteomes" id="UP000222542">
    <property type="component" value="Unassembled WGS sequence"/>
</dbReference>
<dbReference type="PANTHER" id="PTHR11746">
    <property type="entry name" value="O-METHYLTRANSFERASE"/>
    <property type="match status" value="1"/>
</dbReference>
<dbReference type="SUPFAM" id="SSF53335">
    <property type="entry name" value="S-adenosyl-L-methionine-dependent methyltransferases"/>
    <property type="match status" value="1"/>
</dbReference>
<dbReference type="GO" id="GO:0008171">
    <property type="term" value="F:O-methyltransferase activity"/>
    <property type="evidence" value="ECO:0007669"/>
    <property type="project" value="InterPro"/>
</dbReference>
<dbReference type="InterPro" id="IPR029063">
    <property type="entry name" value="SAM-dependent_MTases_sf"/>
</dbReference>
<dbReference type="InterPro" id="IPR016461">
    <property type="entry name" value="COMT-like"/>
</dbReference>
<evidence type="ECO:0000313" key="6">
    <source>
        <dbReference type="Proteomes" id="UP000222542"/>
    </source>
</evidence>
<evidence type="ECO:0000256" key="3">
    <source>
        <dbReference type="ARBA" id="ARBA00022691"/>
    </source>
</evidence>
<proteinExistence type="predicted"/>
<dbReference type="Gene3D" id="3.40.50.150">
    <property type="entry name" value="Vaccinia Virus protein VP39"/>
    <property type="match status" value="1"/>
</dbReference>
<organism evidence="5 6">
    <name type="scientific">Capsicum annuum</name>
    <name type="common">Capsicum pepper</name>
    <dbReference type="NCBI Taxonomy" id="4072"/>
    <lineage>
        <taxon>Eukaryota</taxon>
        <taxon>Viridiplantae</taxon>
        <taxon>Streptophyta</taxon>
        <taxon>Embryophyta</taxon>
        <taxon>Tracheophyta</taxon>
        <taxon>Spermatophyta</taxon>
        <taxon>Magnoliopsida</taxon>
        <taxon>eudicotyledons</taxon>
        <taxon>Gunneridae</taxon>
        <taxon>Pentapetalae</taxon>
        <taxon>asterids</taxon>
        <taxon>lamiids</taxon>
        <taxon>Solanales</taxon>
        <taxon>Solanaceae</taxon>
        <taxon>Solanoideae</taxon>
        <taxon>Capsiceae</taxon>
        <taxon>Capsicum</taxon>
    </lineage>
</organism>
<keyword evidence="6" id="KW-1185">Reference proteome</keyword>
<dbReference type="OMA" id="FETELFF"/>
<keyword evidence="1" id="KW-0489">Methyltransferase</keyword>
<dbReference type="Gramene" id="PHT62434">
    <property type="protein sequence ID" value="PHT62434"/>
    <property type="gene ID" value="T459_33718"/>
</dbReference>
<dbReference type="Pfam" id="PF00891">
    <property type="entry name" value="Methyltransf_2"/>
    <property type="match status" value="1"/>
</dbReference>
<comment type="caution">
    <text evidence="5">The sequence shown here is derived from an EMBL/GenBank/DDBJ whole genome shotgun (WGS) entry which is preliminary data.</text>
</comment>
<protein>
    <recommendedName>
        <fullName evidence="4">O-methyltransferase C-terminal domain-containing protein</fullName>
    </recommendedName>
</protein>
<evidence type="ECO:0000313" key="5">
    <source>
        <dbReference type="EMBL" id="PHT62434.1"/>
    </source>
</evidence>
<name>A0A2G2XY46_CAPAN</name>
<keyword evidence="2" id="KW-0808">Transferase</keyword>
<gene>
    <name evidence="5" type="ORF">T459_33718</name>
</gene>
<dbReference type="AlphaFoldDB" id="A0A2G2XY46"/>
<dbReference type="EMBL" id="AYRZ02000078">
    <property type="protein sequence ID" value="PHT62434.1"/>
    <property type="molecule type" value="Genomic_DNA"/>
</dbReference>
<accession>A0A2G2XY46</accession>
<evidence type="ECO:0000259" key="4">
    <source>
        <dbReference type="Pfam" id="PF00891"/>
    </source>
</evidence>